<organism evidence="1 2">
    <name type="scientific">Hygrophoropsis aurantiaca</name>
    <dbReference type="NCBI Taxonomy" id="72124"/>
    <lineage>
        <taxon>Eukaryota</taxon>
        <taxon>Fungi</taxon>
        <taxon>Dikarya</taxon>
        <taxon>Basidiomycota</taxon>
        <taxon>Agaricomycotina</taxon>
        <taxon>Agaricomycetes</taxon>
        <taxon>Agaricomycetidae</taxon>
        <taxon>Boletales</taxon>
        <taxon>Coniophorineae</taxon>
        <taxon>Hygrophoropsidaceae</taxon>
        <taxon>Hygrophoropsis</taxon>
    </lineage>
</organism>
<sequence length="203" mass="22810">MFCLKTSFLPIARAIPCHTTPMGAAFRRAYSVEGMNLLDEMGVGQPRKTTPDDLPPRGPDYSIPNPLRGFRELRKRKEERPPPYALHVHSSRNNTKVFLAKPTGHMLAWWTGGSVGFKKGNRAGYEAGYQCAVRSFARIEEEQAKTGPLTLAVKFRGFGQGREAMTRAFMTSEGDKVRNWVVEIEDRSPIKIGGTRSQKTRRL</sequence>
<accession>A0ACB8AV03</accession>
<proteinExistence type="predicted"/>
<protein>
    <submittedName>
        <fullName evidence="1">Mitochondrial ribosomal protein subunit S18</fullName>
    </submittedName>
</protein>
<keyword evidence="1" id="KW-0689">Ribosomal protein</keyword>
<comment type="caution">
    <text evidence="1">The sequence shown here is derived from an EMBL/GenBank/DDBJ whole genome shotgun (WGS) entry which is preliminary data.</text>
</comment>
<dbReference type="Proteomes" id="UP000790377">
    <property type="component" value="Unassembled WGS sequence"/>
</dbReference>
<name>A0ACB8AV03_9AGAM</name>
<evidence type="ECO:0000313" key="2">
    <source>
        <dbReference type="Proteomes" id="UP000790377"/>
    </source>
</evidence>
<reference evidence="1" key="1">
    <citation type="journal article" date="2021" name="New Phytol.">
        <title>Evolutionary innovations through gain and loss of genes in the ectomycorrhizal Boletales.</title>
        <authorList>
            <person name="Wu G."/>
            <person name="Miyauchi S."/>
            <person name="Morin E."/>
            <person name="Kuo A."/>
            <person name="Drula E."/>
            <person name="Varga T."/>
            <person name="Kohler A."/>
            <person name="Feng B."/>
            <person name="Cao Y."/>
            <person name="Lipzen A."/>
            <person name="Daum C."/>
            <person name="Hundley H."/>
            <person name="Pangilinan J."/>
            <person name="Johnson J."/>
            <person name="Barry K."/>
            <person name="LaButti K."/>
            <person name="Ng V."/>
            <person name="Ahrendt S."/>
            <person name="Min B."/>
            <person name="Choi I.G."/>
            <person name="Park H."/>
            <person name="Plett J.M."/>
            <person name="Magnuson J."/>
            <person name="Spatafora J.W."/>
            <person name="Nagy L.G."/>
            <person name="Henrissat B."/>
            <person name="Grigoriev I.V."/>
            <person name="Yang Z.L."/>
            <person name="Xu J."/>
            <person name="Martin F.M."/>
        </authorList>
    </citation>
    <scope>NUCLEOTIDE SEQUENCE</scope>
    <source>
        <strain evidence="1">ATCC 28755</strain>
    </source>
</reference>
<evidence type="ECO:0000313" key="1">
    <source>
        <dbReference type="EMBL" id="KAH7916771.1"/>
    </source>
</evidence>
<keyword evidence="1" id="KW-0687">Ribonucleoprotein</keyword>
<keyword evidence="2" id="KW-1185">Reference proteome</keyword>
<gene>
    <name evidence="1" type="ORF">BJ138DRAFT_1139115</name>
</gene>
<dbReference type="EMBL" id="MU267589">
    <property type="protein sequence ID" value="KAH7916771.1"/>
    <property type="molecule type" value="Genomic_DNA"/>
</dbReference>